<evidence type="ECO:0000256" key="10">
    <source>
        <dbReference type="ARBA" id="ARBA00023136"/>
    </source>
</evidence>
<dbReference type="GO" id="GO:0005739">
    <property type="term" value="C:mitochondrion"/>
    <property type="evidence" value="ECO:0000318"/>
    <property type="project" value="GO_Central"/>
</dbReference>
<evidence type="ECO:0000256" key="3">
    <source>
        <dbReference type="ARBA" id="ARBA00022630"/>
    </source>
</evidence>
<dbReference type="GO" id="GO:0016712">
    <property type="term" value="F:oxidoreductase activity, acting on paired donors, with incorporation or reduction of molecular oxygen, reduced flavin or flavoprotein as one donor, and incorporation of one atom of oxygen"/>
    <property type="evidence" value="ECO:0007669"/>
    <property type="project" value="UniProtKB-UniRule"/>
</dbReference>
<keyword evidence="5 11" id="KW-0999">Mitochondrion inner membrane</keyword>
<dbReference type="NCBIfam" id="TIGR01989">
    <property type="entry name" value="COQ6"/>
    <property type="match status" value="1"/>
</dbReference>
<dbReference type="OrthoDB" id="683240at2759"/>
<keyword evidence="14" id="KW-1185">Reference proteome</keyword>
<evidence type="ECO:0000256" key="1">
    <source>
        <dbReference type="ARBA" id="ARBA00001974"/>
    </source>
</evidence>
<evidence type="ECO:0000256" key="4">
    <source>
        <dbReference type="ARBA" id="ARBA00022688"/>
    </source>
</evidence>
<comment type="catalytic activity">
    <reaction evidence="11">
        <text>a 2-methoxy-6-(all-trans-polyprenyl)phenol + 2 reduced [2Fe-2S]-[ferredoxin] + O2 + 2 H(+) = a 2-methoxy-6-(all-trans-polyprenyl)benzene-1,4-diol + 2 oxidized [2Fe-2S]-[ferredoxin] + H2O</text>
        <dbReference type="Rhea" id="RHEA:81183"/>
        <dbReference type="Rhea" id="RHEA-COMP:9551"/>
        <dbReference type="Rhea" id="RHEA-COMP:10000"/>
        <dbReference type="Rhea" id="RHEA-COMP:10001"/>
        <dbReference type="Rhea" id="RHEA-COMP:10858"/>
        <dbReference type="ChEBI" id="CHEBI:15377"/>
        <dbReference type="ChEBI" id="CHEBI:15378"/>
        <dbReference type="ChEBI" id="CHEBI:15379"/>
        <dbReference type="ChEBI" id="CHEBI:33737"/>
        <dbReference type="ChEBI" id="CHEBI:33738"/>
        <dbReference type="ChEBI" id="CHEBI:62731"/>
        <dbReference type="ChEBI" id="CHEBI:84166"/>
        <dbReference type="EC" id="1.14.15.46"/>
    </reaction>
</comment>
<dbReference type="InterPro" id="IPR018168">
    <property type="entry name" value="Ubi_Hdrlase_CS"/>
</dbReference>
<dbReference type="OMA" id="VKQMQVW"/>
<dbReference type="AlphaFoldDB" id="A0A0K9NHE8"/>
<evidence type="ECO:0000313" key="13">
    <source>
        <dbReference type="EMBL" id="KMZ56181.1"/>
    </source>
</evidence>
<organism evidence="13 14">
    <name type="scientific">Zostera marina</name>
    <name type="common">Eelgrass</name>
    <dbReference type="NCBI Taxonomy" id="29655"/>
    <lineage>
        <taxon>Eukaryota</taxon>
        <taxon>Viridiplantae</taxon>
        <taxon>Streptophyta</taxon>
        <taxon>Embryophyta</taxon>
        <taxon>Tracheophyta</taxon>
        <taxon>Spermatophyta</taxon>
        <taxon>Magnoliopsida</taxon>
        <taxon>Liliopsida</taxon>
        <taxon>Zosteraceae</taxon>
        <taxon>Zostera</taxon>
    </lineage>
</organism>
<name>A0A0K9NHE8_ZOSMR</name>
<reference evidence="14" key="1">
    <citation type="journal article" date="2016" name="Nature">
        <title>The genome of the seagrass Zostera marina reveals angiosperm adaptation to the sea.</title>
        <authorList>
            <person name="Olsen J.L."/>
            <person name="Rouze P."/>
            <person name="Verhelst B."/>
            <person name="Lin Y.-C."/>
            <person name="Bayer T."/>
            <person name="Collen J."/>
            <person name="Dattolo E."/>
            <person name="De Paoli E."/>
            <person name="Dittami S."/>
            <person name="Maumus F."/>
            <person name="Michel G."/>
            <person name="Kersting A."/>
            <person name="Lauritano C."/>
            <person name="Lohaus R."/>
            <person name="Toepel M."/>
            <person name="Tonon T."/>
            <person name="Vanneste K."/>
            <person name="Amirebrahimi M."/>
            <person name="Brakel J."/>
            <person name="Bostroem C."/>
            <person name="Chovatia M."/>
            <person name="Grimwood J."/>
            <person name="Jenkins J.W."/>
            <person name="Jueterbock A."/>
            <person name="Mraz A."/>
            <person name="Stam W.T."/>
            <person name="Tice H."/>
            <person name="Bornberg-Bauer E."/>
            <person name="Green P.J."/>
            <person name="Pearson G.A."/>
            <person name="Procaccini G."/>
            <person name="Duarte C.M."/>
            <person name="Schmutz J."/>
            <person name="Reusch T.B.H."/>
            <person name="Van de Peer Y."/>
        </authorList>
    </citation>
    <scope>NUCLEOTIDE SEQUENCE [LARGE SCALE GENOMIC DNA]</scope>
    <source>
        <strain evidence="14">cv. Finnish</strain>
    </source>
</reference>
<dbReference type="InterPro" id="IPR051205">
    <property type="entry name" value="UbiH/COQ6_monooxygenase"/>
</dbReference>
<dbReference type="PANTHER" id="PTHR43876">
    <property type="entry name" value="UBIQUINONE BIOSYNTHESIS MONOOXYGENASE COQ6, MITOCHONDRIAL"/>
    <property type="match status" value="1"/>
</dbReference>
<dbReference type="EC" id="1.14.15.45" evidence="11"/>
<dbReference type="PROSITE" id="PS01304">
    <property type="entry name" value="UBIH"/>
    <property type="match status" value="1"/>
</dbReference>
<dbReference type="SUPFAM" id="SSF51905">
    <property type="entry name" value="FAD/NAD(P)-binding domain"/>
    <property type="match status" value="1"/>
</dbReference>
<keyword evidence="7 11" id="KW-0560">Oxidoreductase</keyword>
<evidence type="ECO:0000313" key="14">
    <source>
        <dbReference type="Proteomes" id="UP000036987"/>
    </source>
</evidence>
<evidence type="ECO:0000256" key="5">
    <source>
        <dbReference type="ARBA" id="ARBA00022792"/>
    </source>
</evidence>
<comment type="subcellular location">
    <subcellularLocation>
        <location evidence="11">Mitochondrion inner membrane</location>
        <topology evidence="11">Peripheral membrane protein</topology>
        <orientation evidence="11">Matrix side</orientation>
    </subcellularLocation>
</comment>
<dbReference type="Pfam" id="PF01494">
    <property type="entry name" value="FAD_binding_3"/>
    <property type="match status" value="2"/>
</dbReference>
<gene>
    <name evidence="11" type="primary">COQ6</name>
    <name evidence="13" type="ORF">ZOSMA_98G00040</name>
</gene>
<dbReference type="PRINTS" id="PR00420">
    <property type="entry name" value="RNGMNOXGNASE"/>
</dbReference>
<comment type="catalytic activity">
    <reaction evidence="11">
        <text>a 4-hydroxy-3-(all-trans-polyprenyl)benzoate + 2 reduced [2Fe-2S]-[ferredoxin] + O2 + 2 H(+) = a 3,4-dihydroxy-5-(all-trans-polyprenyl)benzoate + 2 oxidized [2Fe-2S]-[ferredoxin] + H2O</text>
        <dbReference type="Rhea" id="RHEA:81195"/>
        <dbReference type="Rhea" id="RHEA-COMP:9514"/>
        <dbReference type="Rhea" id="RHEA-COMP:10000"/>
        <dbReference type="Rhea" id="RHEA-COMP:10001"/>
        <dbReference type="Rhea" id="RHEA-COMP:10930"/>
        <dbReference type="ChEBI" id="CHEBI:15377"/>
        <dbReference type="ChEBI" id="CHEBI:15378"/>
        <dbReference type="ChEBI" id="CHEBI:15379"/>
        <dbReference type="ChEBI" id="CHEBI:33737"/>
        <dbReference type="ChEBI" id="CHEBI:33738"/>
        <dbReference type="ChEBI" id="CHEBI:64694"/>
        <dbReference type="ChEBI" id="CHEBI:78396"/>
        <dbReference type="EC" id="1.14.15.45"/>
    </reaction>
</comment>
<keyword evidence="10 11" id="KW-0472">Membrane</keyword>
<keyword evidence="3 11" id="KW-0285">Flavoprotein</keyword>
<dbReference type="Proteomes" id="UP000036987">
    <property type="component" value="Unassembled WGS sequence"/>
</dbReference>
<dbReference type="HAMAP" id="MF_03193">
    <property type="entry name" value="COQ6_monooxygenase"/>
    <property type="match status" value="1"/>
</dbReference>
<dbReference type="GO" id="GO:0016120">
    <property type="term" value="P:carotene biosynthetic process"/>
    <property type="evidence" value="ECO:0000318"/>
    <property type="project" value="GO_Central"/>
</dbReference>
<dbReference type="GO" id="GO:0071949">
    <property type="term" value="F:FAD binding"/>
    <property type="evidence" value="ECO:0007669"/>
    <property type="project" value="InterPro"/>
</dbReference>
<dbReference type="InterPro" id="IPR000689">
    <property type="entry name" value="UbQ_mOase_COQ6"/>
</dbReference>
<dbReference type="GO" id="GO:0016491">
    <property type="term" value="F:oxidoreductase activity"/>
    <property type="evidence" value="ECO:0000318"/>
    <property type="project" value="GO_Central"/>
</dbReference>
<feature type="domain" description="FAD-binding" evidence="12">
    <location>
        <begin position="380"/>
        <end position="464"/>
    </location>
</feature>
<dbReference type="STRING" id="29655.A0A0K9NHE8"/>
<comment type="caution">
    <text evidence="13">The sequence shown here is derived from an EMBL/GenBank/DDBJ whole genome shotgun (WGS) entry which is preliminary data.</text>
</comment>
<dbReference type="GO" id="GO:0106364">
    <property type="term" value="F:4-hydroxy-3-all-trans-polyprenylbenzoate oxygenase activity"/>
    <property type="evidence" value="ECO:0007669"/>
    <property type="project" value="UniProtKB-EC"/>
</dbReference>
<accession>A0A0K9NHE8</accession>
<dbReference type="EC" id="1.14.15.46" evidence="11"/>
<evidence type="ECO:0000259" key="12">
    <source>
        <dbReference type="Pfam" id="PF01494"/>
    </source>
</evidence>
<sequence length="516" mass="57027">MRTAFLTLRNRRFVFSSGFIQNTVVRDRLLPRGFCSGSTGEELRSSKSESKTEVDEYDVAIVGGGMVGMALACALSNMPLTKHLKVSIVDSNPALLITDSFKRSSIPDSRVSSVTPATISFFKEIGAWEYVQQQRHAFFSKMQVWDYTGLGYTRYNAKDIGIENLGCVVENKVLLHSLLSCFQSNADLHKSIIPARLSAMSLQSPAPYTKSDLPGTEDNNTRKHSGRLAKLDLSNDSSIYAKLVVGADGGKSRVREIAGLKTTGWSYSQNAIICTVEHDVENDCAWQRFLPSGPIALLPISERFSNIVWTMSHDECLERNSMSPDDFIKSVNHALDFGYGSHPHSSFIDKYIGKVSWFSGQSAYSVKEEFQVPLKVTRLVSERMAFPLSLKHARDYALKRVVLIGDAAHTVHPLAGQGVNLGFGDAFSLSKVIAEGISVGTDIGELSVLKKYEMERKRANMTMMAIVDGFQKAFSVDLGPLNIIRAAGFHGAQYITPLKKNIISYATGEQKWPFFT</sequence>
<dbReference type="PANTHER" id="PTHR43876:SF7">
    <property type="entry name" value="UBIQUINONE BIOSYNTHESIS MONOOXYGENASE COQ6, MITOCHONDRIAL"/>
    <property type="match status" value="1"/>
</dbReference>
<dbReference type="GO" id="GO:0006744">
    <property type="term" value="P:ubiquinone biosynthetic process"/>
    <property type="evidence" value="ECO:0000318"/>
    <property type="project" value="GO_Central"/>
</dbReference>
<evidence type="ECO:0000256" key="2">
    <source>
        <dbReference type="ARBA" id="ARBA00005349"/>
    </source>
</evidence>
<feature type="domain" description="FAD-binding" evidence="12">
    <location>
        <begin position="56"/>
        <end position="319"/>
    </location>
</feature>
<dbReference type="UniPathway" id="UPA00232"/>
<comment type="subunit">
    <text evidence="11">Component of a multi-subunit COQ enzyme complex.</text>
</comment>
<keyword evidence="4 11" id="KW-0831">Ubiquinone biosynthesis</keyword>
<keyword evidence="9 11" id="KW-0496">Mitochondrion</keyword>
<comment type="cofactor">
    <cofactor evidence="1 11">
        <name>FAD</name>
        <dbReference type="ChEBI" id="CHEBI:57692"/>
    </cofactor>
</comment>
<keyword evidence="8 11" id="KW-0503">Monooxygenase</keyword>
<keyword evidence="13" id="KW-0830">Ubiquinone</keyword>
<dbReference type="FunFam" id="3.30.9.10:FF:000111">
    <property type="entry name" value="Ubiquinone biosynthesis monooxygenase COQ6, mitochondrial"/>
    <property type="match status" value="1"/>
</dbReference>
<comment type="pathway">
    <text evidence="11">Cofactor biosynthesis; ubiquinone biosynthesis.</text>
</comment>
<dbReference type="GO" id="GO:0031314">
    <property type="term" value="C:extrinsic component of mitochondrial inner membrane"/>
    <property type="evidence" value="ECO:0007669"/>
    <property type="project" value="UniProtKB-UniRule"/>
</dbReference>
<dbReference type="Gene3D" id="3.50.50.60">
    <property type="entry name" value="FAD/NAD(P)-binding domain"/>
    <property type="match status" value="2"/>
</dbReference>
<dbReference type="NCBIfam" id="TIGR01988">
    <property type="entry name" value="Ubi-OHases"/>
    <property type="match status" value="1"/>
</dbReference>
<dbReference type="GO" id="GO:0016123">
    <property type="term" value="P:xanthophyll biosynthetic process"/>
    <property type="evidence" value="ECO:0000318"/>
    <property type="project" value="GO_Central"/>
</dbReference>
<keyword evidence="6 11" id="KW-0274">FAD</keyword>
<evidence type="ECO:0000256" key="8">
    <source>
        <dbReference type="ARBA" id="ARBA00023033"/>
    </source>
</evidence>
<dbReference type="EMBL" id="LFYR01002215">
    <property type="protein sequence ID" value="KMZ56181.1"/>
    <property type="molecule type" value="Genomic_DNA"/>
</dbReference>
<evidence type="ECO:0000256" key="7">
    <source>
        <dbReference type="ARBA" id="ARBA00023002"/>
    </source>
</evidence>
<evidence type="ECO:0000256" key="6">
    <source>
        <dbReference type="ARBA" id="ARBA00022827"/>
    </source>
</evidence>
<dbReference type="InterPro" id="IPR036188">
    <property type="entry name" value="FAD/NAD-bd_sf"/>
</dbReference>
<proteinExistence type="inferred from homology"/>
<evidence type="ECO:0000256" key="11">
    <source>
        <dbReference type="HAMAP-Rule" id="MF_03193"/>
    </source>
</evidence>
<protein>
    <recommendedName>
        <fullName evidence="11">Ubiquinone biosynthesis monooxygenase COQ6, mitochondrial</fullName>
        <ecNumber evidence="11">1.14.15.45</ecNumber>
    </recommendedName>
    <alternativeName>
        <fullName evidence="11">2-methoxy-6-polyprenolphenol 4-hydroxylase</fullName>
        <ecNumber evidence="11">1.14.15.46</ecNumber>
    </alternativeName>
</protein>
<comment type="function">
    <text evidence="11">FAD-dependent monooxygenase required for two non-consecutive steps during ubiquinone biosynthesis. Required for the C5-ring hydroxylation during ubiquinone biosynthesis by catalyzing the hydroxylation of 4-hydroxy-3-(all-trans-polyprenyl)benzoic acid to 3,4-dihydroxy-5-(all-trans-polyprenyl)benzoic acid. Also acts downstream of coq4, for the C1-hydroxylation during ubiquinone biosynthesis by catalyzing the hydroxylation of 2-methoxy-6-(all-trans-polyprenyl)phenol to 2-methoxy-6-(all-trans-polyprenyl)benzene-1,4-diol. The electrons required for the hydroxylation reaction are funneled indirectly to coq6 from NADPH via a ferredoxin/ferredoxin reductase system.</text>
</comment>
<dbReference type="InterPro" id="IPR010971">
    <property type="entry name" value="UbiH/COQ6"/>
</dbReference>
<comment type="similarity">
    <text evidence="2 11">Belongs to the UbiH/COQ6 family.</text>
</comment>
<dbReference type="InterPro" id="IPR002938">
    <property type="entry name" value="FAD-bd"/>
</dbReference>
<dbReference type="GO" id="GO:0120538">
    <property type="term" value="F:2-methoxy-6-polyprenolphenol 4-hydroxylase activity"/>
    <property type="evidence" value="ECO:0007669"/>
    <property type="project" value="UniProtKB-EC"/>
</dbReference>
<dbReference type="FunFam" id="3.50.50.60:FF:000021">
    <property type="entry name" value="Ubiquinone biosynthesis monooxygenase COQ6"/>
    <property type="match status" value="1"/>
</dbReference>
<evidence type="ECO:0000256" key="9">
    <source>
        <dbReference type="ARBA" id="ARBA00023128"/>
    </source>
</evidence>